<comment type="caution">
    <text evidence="1">The sequence shown here is derived from an EMBL/GenBank/DDBJ whole genome shotgun (WGS) entry which is preliminary data.</text>
</comment>
<dbReference type="AlphaFoldDB" id="A0A3M7PDJ2"/>
<sequence>MKLLFLKEKKKIKHQKSLNPGKIMHGIILFKCPNNINARPINFDI</sequence>
<organism evidence="1 2">
    <name type="scientific">Brachionus plicatilis</name>
    <name type="common">Marine rotifer</name>
    <name type="synonym">Brachionus muelleri</name>
    <dbReference type="NCBI Taxonomy" id="10195"/>
    <lineage>
        <taxon>Eukaryota</taxon>
        <taxon>Metazoa</taxon>
        <taxon>Spiralia</taxon>
        <taxon>Gnathifera</taxon>
        <taxon>Rotifera</taxon>
        <taxon>Eurotatoria</taxon>
        <taxon>Monogononta</taxon>
        <taxon>Pseudotrocha</taxon>
        <taxon>Ploima</taxon>
        <taxon>Brachionidae</taxon>
        <taxon>Brachionus</taxon>
    </lineage>
</organism>
<accession>A0A3M7PDJ2</accession>
<gene>
    <name evidence="1" type="ORF">BpHYR1_038231</name>
</gene>
<dbReference type="Proteomes" id="UP000276133">
    <property type="component" value="Unassembled WGS sequence"/>
</dbReference>
<evidence type="ECO:0000313" key="2">
    <source>
        <dbReference type="Proteomes" id="UP000276133"/>
    </source>
</evidence>
<protein>
    <submittedName>
        <fullName evidence="1">Uncharacterized protein</fullName>
    </submittedName>
</protein>
<name>A0A3M7PDJ2_BRAPC</name>
<keyword evidence="2" id="KW-1185">Reference proteome</keyword>
<evidence type="ECO:0000313" key="1">
    <source>
        <dbReference type="EMBL" id="RMZ96797.1"/>
    </source>
</evidence>
<dbReference type="EMBL" id="REGN01011901">
    <property type="protein sequence ID" value="RMZ96797.1"/>
    <property type="molecule type" value="Genomic_DNA"/>
</dbReference>
<proteinExistence type="predicted"/>
<reference evidence="1 2" key="1">
    <citation type="journal article" date="2018" name="Sci. Rep.">
        <title>Genomic signatures of local adaptation to the degree of environmental predictability in rotifers.</title>
        <authorList>
            <person name="Franch-Gras L."/>
            <person name="Hahn C."/>
            <person name="Garcia-Roger E.M."/>
            <person name="Carmona M.J."/>
            <person name="Serra M."/>
            <person name="Gomez A."/>
        </authorList>
    </citation>
    <scope>NUCLEOTIDE SEQUENCE [LARGE SCALE GENOMIC DNA]</scope>
    <source>
        <strain evidence="1">HYR1</strain>
    </source>
</reference>